<name>L8GQQ0_ACACF</name>
<keyword evidence="1" id="KW-0479">Metal-binding</keyword>
<dbReference type="GeneID" id="14915601"/>
<dbReference type="GO" id="GO:0004722">
    <property type="term" value="F:protein serine/threonine phosphatase activity"/>
    <property type="evidence" value="ECO:0007669"/>
    <property type="project" value="InterPro"/>
</dbReference>
<evidence type="ECO:0000256" key="4">
    <source>
        <dbReference type="RuleBase" id="RU003465"/>
    </source>
</evidence>
<sequence length="309" mass="34003">MFVPILLRKGSPLRLDYGIWSIQGRRKTQEDAHSAVPKLLEGEEEEEAQRPFAFFGVYDGHGGEKASEWVGQHFDKIFGDKITQSGNQTSAEVLSKALREAFLEVEDQWMGIADQKKECSGTTAAVVVVKDNDIIVGNVGDTEVVVAASDEAEQLQAIAVTEVHNPKKNKAEGERVVKEGGIIHRDRVGHPQFNPDLMSIAISRAIGDYGFKAKEFTGGKNSGLIAEPYVTTLTLQPNKHKFCIIACDGLWDVITADEAVAFIAKEQAKEDSDAEDAAKALVEAAYKKGSTDNITVLVIYFHWDRQQQQ</sequence>
<evidence type="ECO:0000259" key="5">
    <source>
        <dbReference type="PROSITE" id="PS51746"/>
    </source>
</evidence>
<dbReference type="PANTHER" id="PTHR47992">
    <property type="entry name" value="PROTEIN PHOSPHATASE"/>
    <property type="match status" value="1"/>
</dbReference>
<evidence type="ECO:0000313" key="7">
    <source>
        <dbReference type="Proteomes" id="UP000011083"/>
    </source>
</evidence>
<protein>
    <submittedName>
        <fullName evidence="6">Protein phosphatase 2C domain containing protein</fullName>
    </submittedName>
</protein>
<proteinExistence type="inferred from homology"/>
<keyword evidence="7" id="KW-1185">Reference proteome</keyword>
<dbReference type="PROSITE" id="PS01032">
    <property type="entry name" value="PPM_1"/>
    <property type="match status" value="1"/>
</dbReference>
<dbReference type="OrthoDB" id="10264738at2759"/>
<dbReference type="InterPro" id="IPR015655">
    <property type="entry name" value="PP2C"/>
</dbReference>
<dbReference type="CDD" id="cd00143">
    <property type="entry name" value="PP2Cc"/>
    <property type="match status" value="1"/>
</dbReference>
<comment type="similarity">
    <text evidence="4">Belongs to the PP2C family.</text>
</comment>
<dbReference type="PROSITE" id="PS51746">
    <property type="entry name" value="PPM_2"/>
    <property type="match status" value="1"/>
</dbReference>
<keyword evidence="3 4" id="KW-0904">Protein phosphatase</keyword>
<accession>L8GQQ0</accession>
<dbReference type="SMART" id="SM00332">
    <property type="entry name" value="PP2Cc"/>
    <property type="match status" value="1"/>
</dbReference>
<feature type="domain" description="PPM-type phosphatase" evidence="5">
    <location>
        <begin position="16"/>
        <end position="301"/>
    </location>
</feature>
<dbReference type="AlphaFoldDB" id="L8GQQ0"/>
<dbReference type="EMBL" id="KB008036">
    <property type="protein sequence ID" value="ELR14978.1"/>
    <property type="molecule type" value="Genomic_DNA"/>
</dbReference>
<dbReference type="VEuPathDB" id="AmoebaDB:ACA1_210400"/>
<evidence type="ECO:0000313" key="6">
    <source>
        <dbReference type="EMBL" id="ELR14978.1"/>
    </source>
</evidence>
<dbReference type="Gene3D" id="3.60.40.10">
    <property type="entry name" value="PPM-type phosphatase domain"/>
    <property type="match status" value="1"/>
</dbReference>
<dbReference type="Proteomes" id="UP000011083">
    <property type="component" value="Unassembled WGS sequence"/>
</dbReference>
<dbReference type="InterPro" id="IPR036457">
    <property type="entry name" value="PPM-type-like_dom_sf"/>
</dbReference>
<keyword evidence="2 4" id="KW-0378">Hydrolase</keyword>
<evidence type="ECO:0000256" key="2">
    <source>
        <dbReference type="ARBA" id="ARBA00022801"/>
    </source>
</evidence>
<dbReference type="STRING" id="1257118.L8GQQ0"/>
<dbReference type="InterPro" id="IPR001932">
    <property type="entry name" value="PPM-type_phosphatase-like_dom"/>
</dbReference>
<dbReference type="InterPro" id="IPR000222">
    <property type="entry name" value="PP2C_BS"/>
</dbReference>
<dbReference type="GO" id="GO:0046872">
    <property type="term" value="F:metal ion binding"/>
    <property type="evidence" value="ECO:0007669"/>
    <property type="project" value="UniProtKB-KW"/>
</dbReference>
<organism evidence="6 7">
    <name type="scientific">Acanthamoeba castellanii (strain ATCC 30010 / Neff)</name>
    <dbReference type="NCBI Taxonomy" id="1257118"/>
    <lineage>
        <taxon>Eukaryota</taxon>
        <taxon>Amoebozoa</taxon>
        <taxon>Discosea</taxon>
        <taxon>Longamoebia</taxon>
        <taxon>Centramoebida</taxon>
        <taxon>Acanthamoebidae</taxon>
        <taxon>Acanthamoeba</taxon>
    </lineage>
</organism>
<gene>
    <name evidence="6" type="ORF">ACA1_210400</name>
</gene>
<dbReference type="SUPFAM" id="SSF81606">
    <property type="entry name" value="PP2C-like"/>
    <property type="match status" value="1"/>
</dbReference>
<reference evidence="6 7" key="1">
    <citation type="journal article" date="2013" name="Genome Biol.">
        <title>Genome of Acanthamoeba castellanii highlights extensive lateral gene transfer and early evolution of tyrosine kinase signaling.</title>
        <authorList>
            <person name="Clarke M."/>
            <person name="Lohan A.J."/>
            <person name="Liu B."/>
            <person name="Lagkouvardos I."/>
            <person name="Roy S."/>
            <person name="Zafar N."/>
            <person name="Bertelli C."/>
            <person name="Schilde C."/>
            <person name="Kianianmomeni A."/>
            <person name="Burglin T.R."/>
            <person name="Frech C."/>
            <person name="Turcotte B."/>
            <person name="Kopec K.O."/>
            <person name="Synnott J.M."/>
            <person name="Choo C."/>
            <person name="Paponov I."/>
            <person name="Finkler A."/>
            <person name="Soon Heng Tan C."/>
            <person name="Hutchins A.P."/>
            <person name="Weinmeier T."/>
            <person name="Rattei T."/>
            <person name="Chu J.S."/>
            <person name="Gimenez G."/>
            <person name="Irimia M."/>
            <person name="Rigden D.J."/>
            <person name="Fitzpatrick D.A."/>
            <person name="Lorenzo-Morales J."/>
            <person name="Bateman A."/>
            <person name="Chiu C.H."/>
            <person name="Tang P."/>
            <person name="Hegemann P."/>
            <person name="Fromm H."/>
            <person name="Raoult D."/>
            <person name="Greub G."/>
            <person name="Miranda-Saavedra D."/>
            <person name="Chen N."/>
            <person name="Nash P."/>
            <person name="Ginger M.L."/>
            <person name="Horn M."/>
            <person name="Schaap P."/>
            <person name="Caler L."/>
            <person name="Loftus B."/>
        </authorList>
    </citation>
    <scope>NUCLEOTIDE SEQUENCE [LARGE SCALE GENOMIC DNA]</scope>
    <source>
        <strain evidence="6 7">Neff</strain>
    </source>
</reference>
<dbReference type="KEGG" id="acan:ACA1_210400"/>
<dbReference type="RefSeq" id="XP_004336991.1">
    <property type="nucleotide sequence ID" value="XM_004336943.1"/>
</dbReference>
<evidence type="ECO:0000256" key="3">
    <source>
        <dbReference type="ARBA" id="ARBA00022912"/>
    </source>
</evidence>
<dbReference type="Pfam" id="PF00481">
    <property type="entry name" value="PP2C"/>
    <property type="match status" value="1"/>
</dbReference>
<evidence type="ECO:0000256" key="1">
    <source>
        <dbReference type="ARBA" id="ARBA00022723"/>
    </source>
</evidence>
<dbReference type="OMA" id="EYSTCDM"/>